<keyword evidence="3" id="KW-1185">Reference proteome</keyword>
<feature type="compositionally biased region" description="Basic and acidic residues" evidence="1">
    <location>
        <begin position="76"/>
        <end position="86"/>
    </location>
</feature>
<evidence type="ECO:0000256" key="1">
    <source>
        <dbReference type="SAM" id="MobiDB-lite"/>
    </source>
</evidence>
<proteinExistence type="predicted"/>
<evidence type="ECO:0000313" key="2">
    <source>
        <dbReference type="EMBL" id="MEY8042718.1"/>
    </source>
</evidence>
<dbReference type="EMBL" id="JBGEHV010000064">
    <property type="protein sequence ID" value="MEY8042718.1"/>
    <property type="molecule type" value="Genomic_DNA"/>
</dbReference>
<name>A0ABV4CNP2_9PSEU</name>
<protein>
    <submittedName>
        <fullName evidence="2">DUF6262 family protein</fullName>
    </submittedName>
</protein>
<sequence length="187" mass="21392">MTAPSTDGMIHARRRDSDTKRARVRTTLHQMLEAGTPITFASVARQAQVSTWLVYAPGVREKIESARTQQNNETPAPRHDREHSRGLETDLALARAEITRLRAERDQQQQQLRHALGARMDNLAKADLLARVDELTRHNHELATVAEQHRTDNQRLQAWVTELEDDLTAARTSLRRMIRADNLHTEN</sequence>
<organism evidence="2 3">
    <name type="scientific">Saccharopolyspora cebuensis</name>
    <dbReference type="NCBI Taxonomy" id="418759"/>
    <lineage>
        <taxon>Bacteria</taxon>
        <taxon>Bacillati</taxon>
        <taxon>Actinomycetota</taxon>
        <taxon>Actinomycetes</taxon>
        <taxon>Pseudonocardiales</taxon>
        <taxon>Pseudonocardiaceae</taxon>
        <taxon>Saccharopolyspora</taxon>
    </lineage>
</organism>
<dbReference type="RefSeq" id="WP_345365462.1">
    <property type="nucleotide sequence ID" value="NZ_BAABII010000015.1"/>
</dbReference>
<reference evidence="2 3" key="1">
    <citation type="submission" date="2024-08" db="EMBL/GenBank/DDBJ databases">
        <title>Genome mining of Saccharopolyspora cebuensis PGLac3 from Nigerian medicinal plant.</title>
        <authorList>
            <person name="Ezeobiora C.E."/>
            <person name="Igbokwe N.H."/>
            <person name="Amin D.H."/>
            <person name="Mendie U.E."/>
        </authorList>
    </citation>
    <scope>NUCLEOTIDE SEQUENCE [LARGE SCALE GENOMIC DNA]</scope>
    <source>
        <strain evidence="2 3">PGLac3</strain>
    </source>
</reference>
<dbReference type="Proteomes" id="UP001564626">
    <property type="component" value="Unassembled WGS sequence"/>
</dbReference>
<dbReference type="InterPro" id="IPR046229">
    <property type="entry name" value="TnpC-like"/>
</dbReference>
<accession>A0ABV4CNP2</accession>
<dbReference type="Pfam" id="PF19776">
    <property type="entry name" value="DUF6262"/>
    <property type="match status" value="1"/>
</dbReference>
<comment type="caution">
    <text evidence="2">The sequence shown here is derived from an EMBL/GenBank/DDBJ whole genome shotgun (WGS) entry which is preliminary data.</text>
</comment>
<gene>
    <name evidence="2" type="ORF">AB8O55_25205</name>
</gene>
<feature type="region of interest" description="Disordered" evidence="1">
    <location>
        <begin position="65"/>
        <end position="86"/>
    </location>
</feature>
<evidence type="ECO:0000313" key="3">
    <source>
        <dbReference type="Proteomes" id="UP001564626"/>
    </source>
</evidence>